<feature type="transmembrane region" description="Helical" evidence="2">
    <location>
        <begin position="265"/>
        <end position="286"/>
    </location>
</feature>
<feature type="region of interest" description="Disordered" evidence="1">
    <location>
        <begin position="139"/>
        <end position="163"/>
    </location>
</feature>
<keyword evidence="4" id="KW-1185">Reference proteome</keyword>
<accession>A0A8K0ED54</accession>
<keyword evidence="2" id="KW-0812">Transmembrane</keyword>
<evidence type="ECO:0000313" key="4">
    <source>
        <dbReference type="Proteomes" id="UP000838412"/>
    </source>
</evidence>
<feature type="transmembrane region" description="Helical" evidence="2">
    <location>
        <begin position="192"/>
        <end position="213"/>
    </location>
</feature>
<dbReference type="Proteomes" id="UP000838412">
    <property type="component" value="Chromosome 16"/>
</dbReference>
<protein>
    <submittedName>
        <fullName evidence="3">Hypp7928 protein</fullName>
    </submittedName>
</protein>
<keyword evidence="2" id="KW-0472">Membrane</keyword>
<feature type="compositionally biased region" description="Basic and acidic residues" evidence="1">
    <location>
        <begin position="139"/>
        <end position="161"/>
    </location>
</feature>
<sequence>MVTTTAYDTFREERFNFTTKDSGRSTQTSCCCTTICKNRWTLAFGIFGVVFFVMAFLMLLDYDDIQKCALTSGCYFAGLILSCMFFLLAPAVKYVCKYEGFINANPIFIALKLVVIACGDRCCCYGSNLRGDYMGMGGEKDQESAGNRKDDFEKDSKEKGVVEGNGNNKDYCIRVTNYREYASKKTQEDMKALLYSLCNDLVGLLTVFVATFLTHVNSRFKIATVTVDNPWVLWPIMFLKPLFAVGKMFWTYYDIRAKQGCSWNLRVVAAGGIVYVALLVTFYALAYDDDFNCKVCPQFFNNGTLCG</sequence>
<evidence type="ECO:0000313" key="3">
    <source>
        <dbReference type="EMBL" id="CAH1247461.1"/>
    </source>
</evidence>
<feature type="transmembrane region" description="Helical" evidence="2">
    <location>
        <begin position="233"/>
        <end position="253"/>
    </location>
</feature>
<feature type="transmembrane region" description="Helical" evidence="2">
    <location>
        <begin position="74"/>
        <end position="95"/>
    </location>
</feature>
<dbReference type="AlphaFoldDB" id="A0A8K0ED54"/>
<organism evidence="3 4">
    <name type="scientific">Branchiostoma lanceolatum</name>
    <name type="common">Common lancelet</name>
    <name type="synonym">Amphioxus lanceolatum</name>
    <dbReference type="NCBI Taxonomy" id="7740"/>
    <lineage>
        <taxon>Eukaryota</taxon>
        <taxon>Metazoa</taxon>
        <taxon>Chordata</taxon>
        <taxon>Cephalochordata</taxon>
        <taxon>Leptocardii</taxon>
        <taxon>Amphioxiformes</taxon>
        <taxon>Branchiostomatidae</taxon>
        <taxon>Branchiostoma</taxon>
    </lineage>
</organism>
<reference evidence="3" key="1">
    <citation type="submission" date="2022-01" db="EMBL/GenBank/DDBJ databases">
        <authorList>
            <person name="Braso-Vives M."/>
        </authorList>
    </citation>
    <scope>NUCLEOTIDE SEQUENCE</scope>
</reference>
<evidence type="ECO:0000256" key="2">
    <source>
        <dbReference type="SAM" id="Phobius"/>
    </source>
</evidence>
<proteinExistence type="predicted"/>
<evidence type="ECO:0000256" key="1">
    <source>
        <dbReference type="SAM" id="MobiDB-lite"/>
    </source>
</evidence>
<keyword evidence="2" id="KW-1133">Transmembrane helix</keyword>
<gene>
    <name evidence="3" type="primary">Hypp7928</name>
    <name evidence="3" type="ORF">BLAG_LOCUS9120</name>
</gene>
<dbReference type="EMBL" id="OV696701">
    <property type="protein sequence ID" value="CAH1247461.1"/>
    <property type="molecule type" value="Genomic_DNA"/>
</dbReference>
<name>A0A8K0ED54_BRALA</name>
<feature type="transmembrane region" description="Helical" evidence="2">
    <location>
        <begin position="40"/>
        <end position="62"/>
    </location>
</feature>